<gene>
    <name evidence="2" type="ORF">AMJ39_00070</name>
</gene>
<comment type="caution">
    <text evidence="2">The sequence shown here is derived from an EMBL/GenBank/DDBJ whole genome shotgun (WGS) entry which is preliminary data.</text>
</comment>
<dbReference type="Pfam" id="PF11823">
    <property type="entry name" value="Se_S_carrier"/>
    <property type="match status" value="1"/>
</dbReference>
<name>A0A0S7WWD2_UNCT6</name>
<evidence type="ECO:0000313" key="3">
    <source>
        <dbReference type="Proteomes" id="UP000052008"/>
    </source>
</evidence>
<proteinExistence type="predicted"/>
<protein>
    <recommendedName>
        <fullName evidence="1">Putative Se/S carrier protein-like domain-containing protein</fullName>
    </recommendedName>
</protein>
<dbReference type="EMBL" id="LIZS01000001">
    <property type="protein sequence ID" value="KPJ54468.1"/>
    <property type="molecule type" value="Genomic_DNA"/>
</dbReference>
<feature type="domain" description="Putative Se/S carrier protein-like" evidence="1">
    <location>
        <begin position="7"/>
        <end position="73"/>
    </location>
</feature>
<dbReference type="STRING" id="1703770.AMJ39_00070"/>
<reference evidence="2 3" key="1">
    <citation type="journal article" date="2015" name="Microbiome">
        <title>Genomic resolution of linkages in carbon, nitrogen, and sulfur cycling among widespread estuary sediment bacteria.</title>
        <authorList>
            <person name="Baker B.J."/>
            <person name="Lazar C.S."/>
            <person name="Teske A.P."/>
            <person name="Dick G.J."/>
        </authorList>
    </citation>
    <scope>NUCLEOTIDE SEQUENCE [LARGE SCALE GENOMIC DNA]</scope>
    <source>
        <strain evidence="2">DG_24</strain>
    </source>
</reference>
<dbReference type="InterPro" id="IPR021778">
    <property type="entry name" value="Se/S_carrier-like"/>
</dbReference>
<organism evidence="2 3">
    <name type="scientific">candidate division TA06 bacterium DG_24</name>
    <dbReference type="NCBI Taxonomy" id="1703770"/>
    <lineage>
        <taxon>Bacteria</taxon>
        <taxon>Bacteria division TA06</taxon>
    </lineage>
</organism>
<evidence type="ECO:0000313" key="2">
    <source>
        <dbReference type="EMBL" id="KPJ54468.1"/>
    </source>
</evidence>
<dbReference type="AlphaFoldDB" id="A0A0S7WWD2"/>
<accession>A0A0S7WWD2</accession>
<sequence length="88" mass="9606">MDRPDSVINFVSVHHVMRAEHVFKEHGLAHEIIPTPRDLSSDCGIAIALSGAVLKQALDLLAGAGVEVEALYRRRGSTYERMPPVSPC</sequence>
<dbReference type="Proteomes" id="UP000052008">
    <property type="component" value="Unassembled WGS sequence"/>
</dbReference>
<evidence type="ECO:0000259" key="1">
    <source>
        <dbReference type="Pfam" id="PF11823"/>
    </source>
</evidence>